<dbReference type="InterPro" id="IPR003772">
    <property type="entry name" value="YceD"/>
</dbReference>
<keyword evidence="3" id="KW-1185">Reference proteome</keyword>
<dbReference type="AlphaFoldDB" id="A0A1I3BWN1"/>
<accession>A0A1I3BWN1</accession>
<evidence type="ECO:0000313" key="3">
    <source>
        <dbReference type="Proteomes" id="UP000198668"/>
    </source>
</evidence>
<reference evidence="2 3" key="1">
    <citation type="submission" date="2016-10" db="EMBL/GenBank/DDBJ databases">
        <authorList>
            <person name="de Groot N.N."/>
        </authorList>
    </citation>
    <scope>NUCLEOTIDE SEQUENCE [LARGE SCALE GENOMIC DNA]</scope>
    <source>
        <strain evidence="2 3">DSM 27630</strain>
    </source>
</reference>
<feature type="region of interest" description="Disordered" evidence="1">
    <location>
        <begin position="135"/>
        <end position="168"/>
    </location>
</feature>
<proteinExistence type="predicted"/>
<name>A0A1I3BWN1_9LACT</name>
<dbReference type="EMBL" id="FOQE01000010">
    <property type="protein sequence ID" value="SFH66715.1"/>
    <property type="molecule type" value="Genomic_DNA"/>
</dbReference>
<dbReference type="Pfam" id="PF02620">
    <property type="entry name" value="YceD"/>
    <property type="match status" value="1"/>
</dbReference>
<dbReference type="Proteomes" id="UP000198668">
    <property type="component" value="Unassembled WGS sequence"/>
</dbReference>
<organism evidence="2 3">
    <name type="scientific">Pisciglobus halotolerans</name>
    <dbReference type="NCBI Taxonomy" id="745365"/>
    <lineage>
        <taxon>Bacteria</taxon>
        <taxon>Bacillati</taxon>
        <taxon>Bacillota</taxon>
        <taxon>Bacilli</taxon>
        <taxon>Lactobacillales</taxon>
        <taxon>Carnobacteriaceae</taxon>
    </lineage>
</organism>
<gene>
    <name evidence="2" type="ORF">SAMN04489868_11054</name>
</gene>
<evidence type="ECO:0000313" key="2">
    <source>
        <dbReference type="EMBL" id="SFH66715.1"/>
    </source>
</evidence>
<dbReference type="OrthoDB" id="9790372at2"/>
<dbReference type="RefSeq" id="WP_047390158.1">
    <property type="nucleotide sequence ID" value="NZ_FOQE01000010.1"/>
</dbReference>
<sequence>MKWSLNELYKYREEPFNFSDTIDLKESLMKRDNEILDASPIHFDGILAIDEEELILHMNVSLELTLPSARSLEPVNYPMAFTIDEIYIPRTAGDIKEDNEDEVVIKLEHDWIDLTESIEDSVLLHLPLQVFTEEEKERQEMPSGENWTVISEEDYFSSEKPDSSETIDPRLAGLKDFFKDDSSEE</sequence>
<protein>
    <submittedName>
        <fullName evidence="2">Uncharacterized protein</fullName>
    </submittedName>
</protein>
<evidence type="ECO:0000256" key="1">
    <source>
        <dbReference type="SAM" id="MobiDB-lite"/>
    </source>
</evidence>